<keyword evidence="2" id="KW-1185">Reference proteome</keyword>
<evidence type="ECO:0000313" key="1">
    <source>
        <dbReference type="EMBL" id="CAA0821453.1"/>
    </source>
</evidence>
<organism evidence="1 2">
    <name type="scientific">Striga hermonthica</name>
    <name type="common">Purple witchweed</name>
    <name type="synonym">Buchnera hermonthica</name>
    <dbReference type="NCBI Taxonomy" id="68872"/>
    <lineage>
        <taxon>Eukaryota</taxon>
        <taxon>Viridiplantae</taxon>
        <taxon>Streptophyta</taxon>
        <taxon>Embryophyta</taxon>
        <taxon>Tracheophyta</taxon>
        <taxon>Spermatophyta</taxon>
        <taxon>Magnoliopsida</taxon>
        <taxon>eudicotyledons</taxon>
        <taxon>Gunneridae</taxon>
        <taxon>Pentapetalae</taxon>
        <taxon>asterids</taxon>
        <taxon>lamiids</taxon>
        <taxon>Lamiales</taxon>
        <taxon>Orobanchaceae</taxon>
        <taxon>Buchnereae</taxon>
        <taxon>Striga</taxon>
    </lineage>
</organism>
<gene>
    <name evidence="1" type="ORF">SHERM_19455</name>
</gene>
<name>A0A9N7MY27_STRHE</name>
<dbReference type="EMBL" id="CACSLK010020742">
    <property type="protein sequence ID" value="CAA0821453.1"/>
    <property type="molecule type" value="Genomic_DNA"/>
</dbReference>
<feature type="non-terminal residue" evidence="1">
    <location>
        <position position="143"/>
    </location>
</feature>
<feature type="non-terminal residue" evidence="1">
    <location>
        <position position="1"/>
    </location>
</feature>
<dbReference type="Proteomes" id="UP001153555">
    <property type="component" value="Unassembled WGS sequence"/>
</dbReference>
<proteinExistence type="predicted"/>
<protein>
    <submittedName>
        <fullName evidence="1">Uncharacterized protein</fullName>
    </submittedName>
</protein>
<sequence length="143" mass="17471">QNRKRLKKSRKIRVKWGMNEKCKQCFRKDLSSNCKQRLRQDLFSNTIPLFDVDNIYLSSQRVLKQNRTRLKKSRKIRVNKGTYEKYKRLRKDLYSNTTPLFDVDNIYLLPHCVLAQNLTRLTKSRKIRVNRGMYEKYKQRLRL</sequence>
<accession>A0A9N7MY27</accession>
<dbReference type="AlphaFoldDB" id="A0A9N7MY27"/>
<evidence type="ECO:0000313" key="2">
    <source>
        <dbReference type="Proteomes" id="UP001153555"/>
    </source>
</evidence>
<reference evidence="1" key="1">
    <citation type="submission" date="2019-12" db="EMBL/GenBank/DDBJ databases">
        <authorList>
            <person name="Scholes J."/>
        </authorList>
    </citation>
    <scope>NUCLEOTIDE SEQUENCE</scope>
</reference>
<comment type="caution">
    <text evidence="1">The sequence shown here is derived from an EMBL/GenBank/DDBJ whole genome shotgun (WGS) entry which is preliminary data.</text>
</comment>